<name>A0ABP9U655_9BACT</name>
<dbReference type="EMBL" id="BAABQM010000001">
    <property type="protein sequence ID" value="GAA5414427.1"/>
    <property type="molecule type" value="Genomic_DNA"/>
</dbReference>
<reference evidence="2" key="1">
    <citation type="submission" date="2024-02" db="EMBL/GenBank/DDBJ databases">
        <title>Draft genome sequence of new strains in genus Ureaplasma.</title>
        <authorList>
            <person name="Nakajima Y."/>
            <person name="Segawa T."/>
        </authorList>
    </citation>
    <scope>NUCLEOTIDE SEQUENCE [LARGE SCALE GENOMIC DNA]</scope>
    <source>
        <strain evidence="2">OM1</strain>
    </source>
</reference>
<evidence type="ECO:0000256" key="1">
    <source>
        <dbReference type="SAM" id="Phobius"/>
    </source>
</evidence>
<evidence type="ECO:0000313" key="3">
    <source>
        <dbReference type="Proteomes" id="UP001449582"/>
    </source>
</evidence>
<protein>
    <submittedName>
        <fullName evidence="2">Uncharacterized protein</fullName>
    </submittedName>
</protein>
<comment type="caution">
    <text evidence="2">The sequence shown here is derived from an EMBL/GenBank/DDBJ whole genome shotgun (WGS) entry which is preliminary data.</text>
</comment>
<keyword evidence="3" id="KW-1185">Reference proteome</keyword>
<dbReference type="RefSeq" id="WP_353289593.1">
    <property type="nucleotide sequence ID" value="NZ_BAABQM010000001.1"/>
</dbReference>
<organism evidence="2 3">
    <name type="scientific">Ureaplasma ceti</name>
    <dbReference type="NCBI Taxonomy" id="3119530"/>
    <lineage>
        <taxon>Bacteria</taxon>
        <taxon>Bacillati</taxon>
        <taxon>Mycoplasmatota</taxon>
        <taxon>Mycoplasmoidales</taxon>
        <taxon>Mycoplasmoidaceae</taxon>
        <taxon>Ureaplasma</taxon>
    </lineage>
</organism>
<accession>A0ABP9U655</accession>
<feature type="transmembrane region" description="Helical" evidence="1">
    <location>
        <begin position="21"/>
        <end position="44"/>
    </location>
</feature>
<keyword evidence="1" id="KW-0812">Transmembrane</keyword>
<evidence type="ECO:0000313" key="2">
    <source>
        <dbReference type="EMBL" id="GAA5414427.1"/>
    </source>
</evidence>
<proteinExistence type="predicted"/>
<dbReference type="Proteomes" id="UP001449582">
    <property type="component" value="Unassembled WGS sequence"/>
</dbReference>
<keyword evidence="1" id="KW-1133">Transmembrane helix</keyword>
<keyword evidence="1" id="KW-0472">Membrane</keyword>
<gene>
    <name evidence="2" type="ORF">UREOM_1380</name>
</gene>
<sequence>MTKITLEQKLAIKAGGFLTPFISYGGWGIMTVVSTLLSIITGVITNCLNISNSAQTAPAKVQGPQTMVMPELMKMSCKLFNNF</sequence>